<accession>A0A1J8PX16</accession>
<dbReference type="InterPro" id="IPR033599">
    <property type="entry name" value="TAF1B/Rrn7"/>
</dbReference>
<dbReference type="STRING" id="180088.A0A1J8PX16"/>
<dbReference type="GO" id="GO:0008270">
    <property type="term" value="F:zinc ion binding"/>
    <property type="evidence" value="ECO:0007669"/>
    <property type="project" value="UniProtKB-KW"/>
</dbReference>
<dbReference type="InterPro" id="IPR048538">
    <property type="entry name" value="Rrn7_cyclin_C"/>
</dbReference>
<evidence type="ECO:0000313" key="13">
    <source>
        <dbReference type="EMBL" id="OJA13838.1"/>
    </source>
</evidence>
<dbReference type="Pfam" id="PF20645">
    <property type="entry name" value="Rrn7_cyclin_C"/>
    <property type="match status" value="1"/>
</dbReference>
<evidence type="ECO:0000313" key="14">
    <source>
        <dbReference type="Proteomes" id="UP000183567"/>
    </source>
</evidence>
<dbReference type="EMBL" id="LVVM01004012">
    <property type="protein sequence ID" value="OJA13838.1"/>
    <property type="molecule type" value="Genomic_DNA"/>
</dbReference>
<sequence>MAPRRKCPVCGSKQWHKDSSSGLVACSEGHVIQNYINESGEADDLGNHTMRKRTLKSGRQKKARQSRADPKLYHGERARFHYYQCLQLLLRKQIAALIALWDLPSEFEVGVSRSFGNSHFIDLRLPPPAEPYHHLREHKGNDSEAGDTKLSLENAEESKSDYDVDVNERQSSSSGSEEEDPELVELLRENSEFSSSDEDKDHNSRHTTKQGLQQSYRFIDTYDRPVNCIAVLIVACWAMRLPVMYKDFIDIIESYELPYLDFLRLLPHDMTCHLTKHAVRALSPHFSPNTLYLHRLASRLAKLMYADYGVFTPELNASPVLWRVVHQCLGSTPTLYRLAKRLGHILLLPLTLHHTLAPSLQRVAPGGPESHLYDNIPPELALMATAIVVLKLVYGLDGKTRLPQVAADPASALPDIHAYLSAIRRMDEADNRCNAKRFSSRVPMSTGDIDDATLDEFLDFCERVLVRPENGYRTDQQILDNYFPLSTGNLDDRPQMTAPHAVVQGLASTRINEDETDDDLQPGESYTIYHSRDVLGKLPEEQALIITRSAKWVGVSDDYLCGVVERFERRLQRWYDKEQRREKEEEEGMEA</sequence>
<dbReference type="Pfam" id="PF20644">
    <property type="entry name" value="Rrn7_cyclin_N"/>
    <property type="match status" value="1"/>
</dbReference>
<evidence type="ECO:0000256" key="4">
    <source>
        <dbReference type="ARBA" id="ARBA00022771"/>
    </source>
</evidence>
<evidence type="ECO:0000256" key="10">
    <source>
        <dbReference type="SAM" id="MobiDB-lite"/>
    </source>
</evidence>
<dbReference type="GO" id="GO:0070860">
    <property type="term" value="C:RNA polymerase I core factor complex"/>
    <property type="evidence" value="ECO:0007669"/>
    <property type="project" value="InterPro"/>
</dbReference>
<evidence type="ECO:0000256" key="7">
    <source>
        <dbReference type="ARBA" id="ARBA00023125"/>
    </source>
</evidence>
<keyword evidence="8" id="KW-0804">Transcription</keyword>
<keyword evidence="9" id="KW-0539">Nucleus</keyword>
<feature type="compositionally biased region" description="Basic and acidic residues" evidence="10">
    <location>
        <begin position="156"/>
        <end position="168"/>
    </location>
</feature>
<evidence type="ECO:0000256" key="3">
    <source>
        <dbReference type="ARBA" id="ARBA00022723"/>
    </source>
</evidence>
<keyword evidence="7" id="KW-0238">DNA-binding</keyword>
<reference evidence="13 14" key="1">
    <citation type="submission" date="2016-03" db="EMBL/GenBank/DDBJ databases">
        <title>Comparative genomics of the ectomycorrhizal sister species Rhizopogon vinicolor and Rhizopogon vesiculosus (Basidiomycota: Boletales) reveals a divergence of the mating type B locus.</title>
        <authorList>
            <person name="Mujic A.B."/>
            <person name="Kuo A."/>
            <person name="Tritt A."/>
            <person name="Lipzen A."/>
            <person name="Chen C."/>
            <person name="Johnson J."/>
            <person name="Sharma A."/>
            <person name="Barry K."/>
            <person name="Grigoriev I.V."/>
            <person name="Spatafora J.W."/>
        </authorList>
    </citation>
    <scope>NUCLEOTIDE SEQUENCE [LARGE SCALE GENOMIC DNA]</scope>
    <source>
        <strain evidence="13 14">AM-OR11-056</strain>
    </source>
</reference>
<evidence type="ECO:0000259" key="12">
    <source>
        <dbReference type="Pfam" id="PF20645"/>
    </source>
</evidence>
<evidence type="ECO:0000256" key="8">
    <source>
        <dbReference type="ARBA" id="ARBA00023163"/>
    </source>
</evidence>
<dbReference type="InterPro" id="IPR048540">
    <property type="entry name" value="Rrn7_cyclin_N"/>
</dbReference>
<dbReference type="AlphaFoldDB" id="A0A1J8PX16"/>
<keyword evidence="3" id="KW-0479">Metal-binding</keyword>
<feature type="compositionally biased region" description="Basic and acidic residues" evidence="10">
    <location>
        <begin position="185"/>
        <end position="204"/>
    </location>
</feature>
<evidence type="ECO:0000256" key="2">
    <source>
        <dbReference type="ARBA" id="ARBA00006899"/>
    </source>
</evidence>
<evidence type="ECO:0000256" key="9">
    <source>
        <dbReference type="ARBA" id="ARBA00023242"/>
    </source>
</evidence>
<keyword evidence="4" id="KW-0863">Zinc-finger</keyword>
<evidence type="ECO:0000256" key="1">
    <source>
        <dbReference type="ARBA" id="ARBA00004604"/>
    </source>
</evidence>
<comment type="caution">
    <text evidence="13">The sequence shown here is derived from an EMBL/GenBank/DDBJ whole genome shotgun (WGS) entry which is preliminary data.</text>
</comment>
<dbReference type="Proteomes" id="UP000183567">
    <property type="component" value="Unassembled WGS sequence"/>
</dbReference>
<comment type="subcellular location">
    <subcellularLocation>
        <location evidence="1">Nucleus</location>
        <location evidence="1">Nucleolus</location>
    </subcellularLocation>
</comment>
<dbReference type="PANTHER" id="PTHR31576:SF2">
    <property type="entry name" value="TATA BOX-BINDING PROTEIN-ASSOCIATED FACTOR RNA POLYMERASE I SUBUNIT B"/>
    <property type="match status" value="1"/>
</dbReference>
<evidence type="ECO:0000256" key="5">
    <source>
        <dbReference type="ARBA" id="ARBA00022833"/>
    </source>
</evidence>
<comment type="similarity">
    <text evidence="2">Belongs to the RRN7/TAF1B family.</text>
</comment>
<protein>
    <recommendedName>
        <fullName evidence="15">RRN7-type domain-containing protein</fullName>
    </recommendedName>
</protein>
<organism evidence="13 14">
    <name type="scientific">Rhizopogon vesiculosus</name>
    <dbReference type="NCBI Taxonomy" id="180088"/>
    <lineage>
        <taxon>Eukaryota</taxon>
        <taxon>Fungi</taxon>
        <taxon>Dikarya</taxon>
        <taxon>Basidiomycota</taxon>
        <taxon>Agaricomycotina</taxon>
        <taxon>Agaricomycetes</taxon>
        <taxon>Agaricomycetidae</taxon>
        <taxon>Boletales</taxon>
        <taxon>Suillineae</taxon>
        <taxon>Rhizopogonaceae</taxon>
        <taxon>Rhizopogon</taxon>
    </lineage>
</organism>
<keyword evidence="6" id="KW-0805">Transcription regulation</keyword>
<evidence type="ECO:0000259" key="11">
    <source>
        <dbReference type="Pfam" id="PF20644"/>
    </source>
</evidence>
<evidence type="ECO:0000256" key="6">
    <source>
        <dbReference type="ARBA" id="ARBA00023015"/>
    </source>
</evidence>
<feature type="domain" description="Rrn7/TAF1B N-terminal cyclin" evidence="11">
    <location>
        <begin position="178"/>
        <end position="267"/>
    </location>
</feature>
<proteinExistence type="inferred from homology"/>
<dbReference type="GO" id="GO:0001164">
    <property type="term" value="F:RNA polymerase I core promoter sequence-specific DNA binding"/>
    <property type="evidence" value="ECO:0007669"/>
    <property type="project" value="InterPro"/>
</dbReference>
<evidence type="ECO:0008006" key="15">
    <source>
        <dbReference type="Google" id="ProtNLM"/>
    </source>
</evidence>
<feature type="domain" description="Rrn7/TAF1B C-terminal cyclin" evidence="12">
    <location>
        <begin position="293"/>
        <end position="463"/>
    </location>
</feature>
<gene>
    <name evidence="13" type="ORF">AZE42_00533</name>
</gene>
<keyword evidence="5" id="KW-0862">Zinc</keyword>
<name>A0A1J8PX16_9AGAM</name>
<dbReference type="GO" id="GO:0042790">
    <property type="term" value="P:nucleolar large rRNA transcription by RNA polymerase I"/>
    <property type="evidence" value="ECO:0007669"/>
    <property type="project" value="TreeGrafter"/>
</dbReference>
<feature type="region of interest" description="Disordered" evidence="10">
    <location>
        <begin position="153"/>
        <end position="210"/>
    </location>
</feature>
<keyword evidence="14" id="KW-1185">Reference proteome</keyword>
<dbReference type="OrthoDB" id="428577at2759"/>
<dbReference type="PANTHER" id="PTHR31576">
    <property type="entry name" value="TATA BOX-BINDING PROTEIN-ASSOCIATED FACTOR RNA POLYMERASE I SUBUNIT B"/>
    <property type="match status" value="1"/>
</dbReference>